<dbReference type="Proteomes" id="UP000681162">
    <property type="component" value="Unassembled WGS sequence"/>
</dbReference>
<keyword evidence="2" id="KW-1185">Reference proteome</keyword>
<protein>
    <submittedName>
        <fullName evidence="1">Uncharacterized protein</fullName>
    </submittedName>
</protein>
<dbReference type="EMBL" id="BORR01000007">
    <property type="protein sequence ID" value="GIO37547.1"/>
    <property type="molecule type" value="Genomic_DNA"/>
</dbReference>
<dbReference type="RefSeq" id="WP_044478510.1">
    <property type="nucleotide sequence ID" value="NZ_BORR01000007.1"/>
</dbReference>
<comment type="caution">
    <text evidence="1">The sequence shown here is derived from an EMBL/GenBank/DDBJ whole genome shotgun (WGS) entry which is preliminary data.</text>
</comment>
<reference evidence="1 2" key="1">
    <citation type="submission" date="2021-03" db="EMBL/GenBank/DDBJ databases">
        <title>Antimicrobial resistance genes in bacteria isolated from Japanese honey, and their potential for conferring macrolide and lincosamide resistance in the American foulbrood pathogen Paenibacillus larvae.</title>
        <authorList>
            <person name="Okamoto M."/>
            <person name="Kumagai M."/>
            <person name="Kanamori H."/>
            <person name="Takamatsu D."/>
        </authorList>
    </citation>
    <scope>NUCLEOTIDE SEQUENCE [LARGE SCALE GENOMIC DNA]</scope>
    <source>
        <strain evidence="1 2">J41TS12</strain>
    </source>
</reference>
<name>A0A919XQT7_9BACL</name>
<proteinExistence type="predicted"/>
<accession>A0A919XQT7</accession>
<organism evidence="1 2">
    <name type="scientific">Paenibacillus antibioticophila</name>
    <dbReference type="NCBI Taxonomy" id="1274374"/>
    <lineage>
        <taxon>Bacteria</taxon>
        <taxon>Bacillati</taxon>
        <taxon>Bacillota</taxon>
        <taxon>Bacilli</taxon>
        <taxon>Bacillales</taxon>
        <taxon>Paenibacillaceae</taxon>
        <taxon>Paenibacillus</taxon>
    </lineage>
</organism>
<dbReference type="OrthoDB" id="2642166at2"/>
<dbReference type="AlphaFoldDB" id="A0A919XQT7"/>
<evidence type="ECO:0000313" key="2">
    <source>
        <dbReference type="Proteomes" id="UP000681162"/>
    </source>
</evidence>
<evidence type="ECO:0000313" key="1">
    <source>
        <dbReference type="EMBL" id="GIO37547.1"/>
    </source>
</evidence>
<sequence>MSSVFVSKNGKVSKAVGLQPKDALLFVPEERNSSHILKEQRSAMKRSSKQIKDRFALATKRA</sequence>
<gene>
    <name evidence="1" type="ORF">J41TS12_24080</name>
</gene>